<dbReference type="InterPro" id="IPR007936">
    <property type="entry name" value="VapE-like_dom"/>
</dbReference>
<feature type="domain" description="Virulence-associated protein E-like" evidence="1">
    <location>
        <begin position="439"/>
        <end position="654"/>
    </location>
</feature>
<dbReference type="RefSeq" id="WP_202661567.1">
    <property type="nucleotide sequence ID" value="NZ_JAESVP010000006.1"/>
</dbReference>
<evidence type="ECO:0000313" key="2">
    <source>
        <dbReference type="EMBL" id="MBL4929025.1"/>
    </source>
</evidence>
<evidence type="ECO:0000313" key="3">
    <source>
        <dbReference type="Proteomes" id="UP000619033"/>
    </source>
</evidence>
<proteinExistence type="predicted"/>
<comment type="caution">
    <text evidence="2">The sequence shown here is derived from an EMBL/GenBank/DDBJ whole genome shotgun (WGS) entry which is preliminary data.</text>
</comment>
<gene>
    <name evidence="2" type="ORF">JI744_12995</name>
</gene>
<dbReference type="AlphaFoldDB" id="A0A8J7MQ01"/>
<protein>
    <recommendedName>
        <fullName evidence="1">Virulence-associated protein E-like domain-containing protein</fullName>
    </recommendedName>
</protein>
<sequence length="765" mass="85154">MAAEFQPNPAQSVQWLRWLHPDGNLYIETMASVGPAKPIVRQFAPGEEAQAADYIAAVNGEVARRNVYFLSNARFLNGSRKKENLSLAQTLHVDLDNKDYPGTEAEQLDRILAVLLDPNVRPKGVPEPTTVWFTGGGCQAIWKLAEPITVEAAEALNLAILAAMQGGPGTHNADRLLRLAWSMNWLNDKKRAAGRKPATAWQVHPVRLDAPPKAYFPKDFSLKVPGSKDSTEKTKTLVPSGTEEIAPLPLPADLMETVPYDPKWIDAIVLGKNPPHHDYASRSELVLGASIWMLSQGVLPGHVLSIITAPDLGISAHVRESPDVMRYAQRQVKRAMALLEAGRGEWPVLTEKFTPVAHHPKNVRYALARLAVDAQRNVFNNTDEIRGAGLEGRDLNDIAEILCSQFGRELDFTASPAAIKRELLALAHENPYHPIHDYLDGLAWDGTPRIDRWLTTYCGADDTEMNREFASKFLIAGVRRIKQPGCKFDTMMVFEGPQGVGKSQVAQLLAVREEWFCGSLDLRSDDKTKAELMGRAWIIECQELDGLNKATSQSLKRFLSTATDSYRRAYARDAGEYPRHCIILGTTNESTYLRDLTGNRRIWPVVVGQIDLERFSADLDQLWAEAVVREATGESIILSPHLWDVAKAAQVQRMVEDAYADVLEGAFEGITGRVSMESVKLLLGLDTAHMSPTDARRIRAAMDGLGWEYATHRLHDLGRRTKALRRGFAHGNTEERKVEYIARRIEGGIVVIERLDGQHDEETPF</sequence>
<dbReference type="PANTHER" id="PTHR34985:SF1">
    <property type="entry name" value="SLR0554 PROTEIN"/>
    <property type="match status" value="1"/>
</dbReference>
<dbReference type="Pfam" id="PF05272">
    <property type="entry name" value="VapE-like_dom"/>
    <property type="match status" value="1"/>
</dbReference>
<evidence type="ECO:0000259" key="1">
    <source>
        <dbReference type="Pfam" id="PF05272"/>
    </source>
</evidence>
<keyword evidence="3" id="KW-1185">Reference proteome</keyword>
<dbReference type="InterPro" id="IPR027417">
    <property type="entry name" value="P-loop_NTPase"/>
</dbReference>
<dbReference type="Proteomes" id="UP000619033">
    <property type="component" value="Unassembled WGS sequence"/>
</dbReference>
<dbReference type="PANTHER" id="PTHR34985">
    <property type="entry name" value="SLR0554 PROTEIN"/>
    <property type="match status" value="1"/>
</dbReference>
<dbReference type="EMBL" id="JAESVP010000006">
    <property type="protein sequence ID" value="MBL4929025.1"/>
    <property type="molecule type" value="Genomic_DNA"/>
</dbReference>
<reference evidence="2" key="1">
    <citation type="submission" date="2021-01" db="EMBL/GenBank/DDBJ databases">
        <title>Genome seq and assembly of Tabrizicola sp. KVB23.</title>
        <authorList>
            <person name="Chhetri G."/>
        </authorList>
    </citation>
    <scope>NUCLEOTIDE SEQUENCE</scope>
    <source>
        <strain evidence="2">KVB23</strain>
    </source>
</reference>
<dbReference type="Gene3D" id="3.30.70.1790">
    <property type="entry name" value="RepB DNA-primase, N-terminal domain"/>
    <property type="match status" value="1"/>
</dbReference>
<accession>A0A8J7MQ01</accession>
<name>A0A8J7MQ01_9RHOB</name>
<dbReference type="SUPFAM" id="SSF52540">
    <property type="entry name" value="P-loop containing nucleoside triphosphate hydrolases"/>
    <property type="match status" value="1"/>
</dbReference>
<organism evidence="2 3">
    <name type="scientific">Fuscibacter oryzae</name>
    <dbReference type="NCBI Taxonomy" id="2803939"/>
    <lineage>
        <taxon>Bacteria</taxon>
        <taxon>Pseudomonadati</taxon>
        <taxon>Pseudomonadota</taxon>
        <taxon>Alphaproteobacteria</taxon>
        <taxon>Rhodobacterales</taxon>
        <taxon>Paracoccaceae</taxon>
        <taxon>Fuscibacter</taxon>
    </lineage>
</organism>